<feature type="transmembrane region" description="Helical" evidence="9">
    <location>
        <begin position="48"/>
        <end position="72"/>
    </location>
</feature>
<organism evidence="10 11">
    <name type="scientific">Capsaspora owczarzaki (strain ATCC 30864)</name>
    <dbReference type="NCBI Taxonomy" id="595528"/>
    <lineage>
        <taxon>Eukaryota</taxon>
        <taxon>Filasterea</taxon>
        <taxon>Capsaspora</taxon>
    </lineage>
</organism>
<dbReference type="eggNOG" id="KOG3808">
    <property type="taxonomic scope" value="Eukaryota"/>
</dbReference>
<keyword evidence="5" id="KW-0732">Signal</keyword>
<evidence type="ECO:0000256" key="6">
    <source>
        <dbReference type="ARBA" id="ARBA00022989"/>
    </source>
</evidence>
<dbReference type="Proteomes" id="UP000008743">
    <property type="component" value="Unassembled WGS sequence"/>
</dbReference>
<proteinExistence type="inferred from homology"/>
<keyword evidence="7" id="KW-0333">Golgi apparatus</keyword>
<evidence type="ECO:0000256" key="2">
    <source>
        <dbReference type="ARBA" id="ARBA00004614"/>
    </source>
</evidence>
<evidence type="ECO:0000256" key="7">
    <source>
        <dbReference type="ARBA" id="ARBA00023034"/>
    </source>
</evidence>
<dbReference type="EMBL" id="KE346365">
    <property type="protein sequence ID" value="KJE93361.1"/>
    <property type="molecule type" value="Genomic_DNA"/>
</dbReference>
<evidence type="ECO:0000256" key="3">
    <source>
        <dbReference type="ARBA" id="ARBA00008961"/>
    </source>
</evidence>
<dbReference type="eggNOG" id="KOG0619">
    <property type="taxonomic scope" value="Eukaryota"/>
</dbReference>
<dbReference type="PANTHER" id="PTHR46815:SF1">
    <property type="entry name" value="PROTEIN KISH-B"/>
    <property type="match status" value="1"/>
</dbReference>
<dbReference type="AlphaFoldDB" id="A0A0D2UE21"/>
<dbReference type="GO" id="GO:0000139">
    <property type="term" value="C:Golgi membrane"/>
    <property type="evidence" value="ECO:0007669"/>
    <property type="project" value="UniProtKB-SubCell"/>
</dbReference>
<dbReference type="OrthoDB" id="10034655at2759"/>
<evidence type="ECO:0000313" key="11">
    <source>
        <dbReference type="Proteomes" id="UP000008743"/>
    </source>
</evidence>
<accession>A0A0D2UE21</accession>
<keyword evidence="11" id="KW-1185">Reference proteome</keyword>
<evidence type="ECO:0000256" key="4">
    <source>
        <dbReference type="ARBA" id="ARBA00022692"/>
    </source>
</evidence>
<dbReference type="PhylomeDB" id="A0A0D2UE21"/>
<keyword evidence="8 9" id="KW-0472">Membrane</keyword>
<comment type="similarity">
    <text evidence="3 9">Belongs to the KISH family.</text>
</comment>
<keyword evidence="4 9" id="KW-0812">Transmembrane</keyword>
<evidence type="ECO:0000313" key="10">
    <source>
        <dbReference type="EMBL" id="KJE93361.1"/>
    </source>
</evidence>
<gene>
    <name evidence="10" type="ORF">CAOG_009748</name>
</gene>
<comment type="function">
    <text evidence="1 9">Involved in the early part of the secretory pathway.</text>
</comment>
<dbReference type="InParanoid" id="A0A0D2UE21"/>
<evidence type="ECO:0000256" key="1">
    <source>
        <dbReference type="ARBA" id="ARBA00002154"/>
    </source>
</evidence>
<sequence>MTNAYSFDGMVIAVLLFICTCAYGKRIPRLNSLIFSEKKGFLGTFSKAAVIGIRLHWIVSLLCLVTAGYVLLIQ</sequence>
<keyword evidence="6 9" id="KW-1133">Transmembrane helix</keyword>
<comment type="subcellular location">
    <subcellularLocation>
        <location evidence="2">Golgi apparatus membrane</location>
        <topology evidence="2">Single-pass type I membrane protein</topology>
    </subcellularLocation>
</comment>
<evidence type="ECO:0000256" key="5">
    <source>
        <dbReference type="ARBA" id="ARBA00022729"/>
    </source>
</evidence>
<dbReference type="InterPro" id="IPR042863">
    <property type="entry name" value="Kish-B"/>
</dbReference>
<dbReference type="PANTHER" id="PTHR46815">
    <property type="entry name" value="PROTEIN KISH-B"/>
    <property type="match status" value="1"/>
</dbReference>
<dbReference type="eggNOG" id="KOG4297">
    <property type="taxonomic scope" value="Eukaryota"/>
</dbReference>
<reference evidence="11" key="1">
    <citation type="submission" date="2011-02" db="EMBL/GenBank/DDBJ databases">
        <title>The Genome Sequence of Capsaspora owczarzaki ATCC 30864.</title>
        <authorList>
            <person name="Russ C."/>
            <person name="Cuomo C."/>
            <person name="Burger G."/>
            <person name="Gray M.W."/>
            <person name="Holland P.W.H."/>
            <person name="King N."/>
            <person name="Lang F.B.F."/>
            <person name="Roger A.J."/>
            <person name="Ruiz-Trillo I."/>
            <person name="Young S.K."/>
            <person name="Zeng Q."/>
            <person name="Gargeya S."/>
            <person name="Alvarado L."/>
            <person name="Berlin A."/>
            <person name="Chapman S.B."/>
            <person name="Chen Z."/>
            <person name="Freedman E."/>
            <person name="Gellesch M."/>
            <person name="Goldberg J."/>
            <person name="Griggs A."/>
            <person name="Gujja S."/>
            <person name="Heilman E."/>
            <person name="Heiman D."/>
            <person name="Howarth C."/>
            <person name="Mehta T."/>
            <person name="Neiman D."/>
            <person name="Pearson M."/>
            <person name="Roberts A."/>
            <person name="Saif S."/>
            <person name="Shea T."/>
            <person name="Shenoy N."/>
            <person name="Sisk P."/>
            <person name="Stolte C."/>
            <person name="Sykes S."/>
            <person name="White J."/>
            <person name="Yandava C."/>
            <person name="Haas B."/>
            <person name="Nusbaum C."/>
            <person name="Birren B."/>
        </authorList>
    </citation>
    <scope>NUCLEOTIDE SEQUENCE</scope>
    <source>
        <strain evidence="11">ATCC 30864</strain>
    </source>
</reference>
<evidence type="ECO:0000256" key="8">
    <source>
        <dbReference type="ARBA" id="ARBA00023136"/>
    </source>
</evidence>
<dbReference type="InterPro" id="IPR009653">
    <property type="entry name" value="Ksh1"/>
</dbReference>
<dbReference type="Pfam" id="PF06842">
    <property type="entry name" value="DUF1242"/>
    <property type="match status" value="1"/>
</dbReference>
<name>A0A0D2UE21_CAPO3</name>
<protein>
    <recommendedName>
        <fullName evidence="9">Protein kish</fullName>
    </recommendedName>
</protein>
<evidence type="ECO:0000256" key="9">
    <source>
        <dbReference type="RuleBase" id="RU910717"/>
    </source>
</evidence>
<dbReference type="STRING" id="595528.A0A0D2UE21"/>